<keyword evidence="6" id="KW-1185">Reference proteome</keyword>
<dbReference type="InterPro" id="IPR002937">
    <property type="entry name" value="Amino_oxidase"/>
</dbReference>
<dbReference type="Gene3D" id="1.10.405.20">
    <property type="match status" value="1"/>
</dbReference>
<evidence type="ECO:0000256" key="2">
    <source>
        <dbReference type="ARBA" id="ARBA00023002"/>
    </source>
</evidence>
<keyword evidence="2" id="KW-0560">Oxidoreductase</keyword>
<dbReference type="Pfam" id="PF01593">
    <property type="entry name" value="Amino_oxidase"/>
    <property type="match status" value="1"/>
</dbReference>
<dbReference type="EMBL" id="JACTVA010000002">
    <property type="protein sequence ID" value="MBC9205650.1"/>
    <property type="molecule type" value="Genomic_DNA"/>
</dbReference>
<evidence type="ECO:0000256" key="3">
    <source>
        <dbReference type="SAM" id="MobiDB-lite"/>
    </source>
</evidence>
<feature type="region of interest" description="Disordered" evidence="3">
    <location>
        <begin position="1"/>
        <end position="52"/>
    </location>
</feature>
<dbReference type="Gene3D" id="3.50.50.60">
    <property type="entry name" value="FAD/NAD(P)-binding domain"/>
    <property type="match status" value="1"/>
</dbReference>
<evidence type="ECO:0000313" key="6">
    <source>
        <dbReference type="Proteomes" id="UP000626026"/>
    </source>
</evidence>
<comment type="caution">
    <text evidence="5">The sequence shown here is derived from an EMBL/GenBank/DDBJ whole genome shotgun (WGS) entry which is preliminary data.</text>
</comment>
<evidence type="ECO:0000259" key="4">
    <source>
        <dbReference type="Pfam" id="PF01593"/>
    </source>
</evidence>
<evidence type="ECO:0000256" key="1">
    <source>
        <dbReference type="ARBA" id="ARBA00001974"/>
    </source>
</evidence>
<sequence length="503" mass="55902">MSIAAAPGSPGVPRRNRADFGRACIDPFTNGRRHRITQKSGDPNPRPARRRRKAWRLAVVDSIANRNQRLNIAVVGTGIAGLSAAWLLSRGHDVTVYERASRLGGHSNTIMVPGPQSSTPVDMGFIVYNPDAYPNLVALFRELAVPTRASDMSFAASLRDGGLEYSGTDLNGVFAQRGNLLRPRFWSMLRDLLRFYREAPEAARSSGAETQSLGNWLAAHGYGDAFIRDHLLPMAAAIWSMPADRMAAYPAAAFMRFYENHGLLRLKDRPQWRTVEGGSQEYVRRLAAPFADRIRLGCGVRRIRRDANSVAISDTSGEEAHYDHVVIGAHSDQALAMLQDATPEEQQLLGAIRYGANAAVMHRDPSLMPRRRKVWASWNYLEQGPSRELCTTYWMNQLQDLQGQRDVFVTLNPVREPASGSVIHREDYEHPRFDMAALRAQHQLWALQGRRRTWFCGAWFGAGFHEDGVQAGLAVAEELGGICRPWSVPNASGRIVGLRAQAA</sequence>
<proteinExistence type="predicted"/>
<reference evidence="5 6" key="1">
    <citation type="journal article" date="2013" name="Int. J. Syst. Evol. Microbiol.">
        <title>Roseomonas aerophila sp. nov., isolated from air.</title>
        <authorList>
            <person name="Kim S.J."/>
            <person name="Weon H.Y."/>
            <person name="Ahn J.H."/>
            <person name="Hong S.B."/>
            <person name="Seok S.J."/>
            <person name="Whang K.S."/>
            <person name="Kwon S.W."/>
        </authorList>
    </citation>
    <scope>NUCLEOTIDE SEQUENCE [LARGE SCALE GENOMIC DNA]</scope>
    <source>
        <strain evidence="5 6">NBRC 108923</strain>
    </source>
</reference>
<dbReference type="PANTHER" id="PTHR42923:SF17">
    <property type="entry name" value="AMINE OXIDASE DOMAIN-CONTAINING PROTEIN"/>
    <property type="match status" value="1"/>
</dbReference>
<dbReference type="InterPro" id="IPR036188">
    <property type="entry name" value="FAD/NAD-bd_sf"/>
</dbReference>
<dbReference type="Proteomes" id="UP000626026">
    <property type="component" value="Unassembled WGS sequence"/>
</dbReference>
<dbReference type="InterPro" id="IPR001613">
    <property type="entry name" value="Flavin_amine_oxidase"/>
</dbReference>
<gene>
    <name evidence="5" type="ORF">IBL26_02280</name>
</gene>
<evidence type="ECO:0000313" key="5">
    <source>
        <dbReference type="EMBL" id="MBC9205650.1"/>
    </source>
</evidence>
<dbReference type="PRINTS" id="PR00757">
    <property type="entry name" value="AMINEOXDASEF"/>
</dbReference>
<dbReference type="PANTHER" id="PTHR42923">
    <property type="entry name" value="PROTOPORPHYRINOGEN OXIDASE"/>
    <property type="match status" value="1"/>
</dbReference>
<accession>A0ABR7RGH9</accession>
<dbReference type="Gene3D" id="3.30.70.1990">
    <property type="match status" value="1"/>
</dbReference>
<name>A0ABR7RGH9_9PROT</name>
<protein>
    <submittedName>
        <fullName evidence="5">FAD-dependent oxidoreductase</fullName>
    </submittedName>
</protein>
<dbReference type="SUPFAM" id="SSF51905">
    <property type="entry name" value="FAD/NAD(P)-binding domain"/>
    <property type="match status" value="1"/>
</dbReference>
<comment type="cofactor">
    <cofactor evidence="1">
        <name>FAD</name>
        <dbReference type="ChEBI" id="CHEBI:57692"/>
    </cofactor>
</comment>
<dbReference type="InterPro" id="IPR050464">
    <property type="entry name" value="Zeta_carotene_desat/Oxidored"/>
</dbReference>
<feature type="domain" description="Amine oxidase" evidence="4">
    <location>
        <begin position="79"/>
        <end position="360"/>
    </location>
</feature>
<organism evidence="5 6">
    <name type="scientific">Teichococcus aerophilus</name>
    <dbReference type="NCBI Taxonomy" id="1224513"/>
    <lineage>
        <taxon>Bacteria</taxon>
        <taxon>Pseudomonadati</taxon>
        <taxon>Pseudomonadota</taxon>
        <taxon>Alphaproteobacteria</taxon>
        <taxon>Acetobacterales</taxon>
        <taxon>Roseomonadaceae</taxon>
        <taxon>Roseomonas</taxon>
    </lineage>
</organism>